<reference evidence="1 2" key="1">
    <citation type="journal article" date="2019" name="Sci. Rep.">
        <title>A high-quality genome of Eragrostis curvula grass provides insights into Poaceae evolution and supports new strategies to enhance forage quality.</title>
        <authorList>
            <person name="Carballo J."/>
            <person name="Santos B.A.C.M."/>
            <person name="Zappacosta D."/>
            <person name="Garbus I."/>
            <person name="Selva J.P."/>
            <person name="Gallo C.A."/>
            <person name="Diaz A."/>
            <person name="Albertini E."/>
            <person name="Caccamo M."/>
            <person name="Echenique V."/>
        </authorList>
    </citation>
    <scope>NUCLEOTIDE SEQUENCE [LARGE SCALE GENOMIC DNA]</scope>
    <source>
        <strain evidence="2">cv. Victoria</strain>
        <tissue evidence="1">Leaf</tissue>
    </source>
</reference>
<dbReference type="Proteomes" id="UP000324897">
    <property type="component" value="Chromosome 6"/>
</dbReference>
<feature type="non-terminal residue" evidence="1">
    <location>
        <position position="1"/>
    </location>
</feature>
<proteinExistence type="predicted"/>
<sequence>MFVTTHELLWREIRESYAAIIRFQPEDEAIIRAAEARENHLFRSVPASAKAILDSRTARFASTSSRKATRSG</sequence>
<dbReference type="EMBL" id="RWGY01000002">
    <property type="protein sequence ID" value="TVU50822.1"/>
    <property type="molecule type" value="Genomic_DNA"/>
</dbReference>
<dbReference type="AlphaFoldDB" id="A0A5J9WPZ2"/>
<accession>A0A5J9WPZ2</accession>
<evidence type="ECO:0000313" key="2">
    <source>
        <dbReference type="Proteomes" id="UP000324897"/>
    </source>
</evidence>
<name>A0A5J9WPZ2_9POAL</name>
<gene>
    <name evidence="1" type="ORF">EJB05_02213</name>
</gene>
<organism evidence="1 2">
    <name type="scientific">Eragrostis curvula</name>
    <name type="common">weeping love grass</name>
    <dbReference type="NCBI Taxonomy" id="38414"/>
    <lineage>
        <taxon>Eukaryota</taxon>
        <taxon>Viridiplantae</taxon>
        <taxon>Streptophyta</taxon>
        <taxon>Embryophyta</taxon>
        <taxon>Tracheophyta</taxon>
        <taxon>Spermatophyta</taxon>
        <taxon>Magnoliopsida</taxon>
        <taxon>Liliopsida</taxon>
        <taxon>Poales</taxon>
        <taxon>Poaceae</taxon>
        <taxon>PACMAD clade</taxon>
        <taxon>Chloridoideae</taxon>
        <taxon>Eragrostideae</taxon>
        <taxon>Eragrostidinae</taxon>
        <taxon>Eragrostis</taxon>
    </lineage>
</organism>
<comment type="caution">
    <text evidence="1">The sequence shown here is derived from an EMBL/GenBank/DDBJ whole genome shotgun (WGS) entry which is preliminary data.</text>
</comment>
<dbReference type="Gramene" id="TVU50822">
    <property type="protein sequence ID" value="TVU50822"/>
    <property type="gene ID" value="EJB05_02213"/>
</dbReference>
<keyword evidence="2" id="KW-1185">Reference proteome</keyword>
<evidence type="ECO:0000313" key="1">
    <source>
        <dbReference type="EMBL" id="TVU50822.1"/>
    </source>
</evidence>
<protein>
    <submittedName>
        <fullName evidence="1">Uncharacterized protein</fullName>
    </submittedName>
</protein>